<protein>
    <recommendedName>
        <fullName evidence="3">SWIM-type domain-containing protein</fullName>
    </recommendedName>
</protein>
<evidence type="ECO:0000256" key="2">
    <source>
        <dbReference type="SAM" id="Coils"/>
    </source>
</evidence>
<feature type="domain" description="SWIM-type" evidence="3">
    <location>
        <begin position="108"/>
        <end position="143"/>
    </location>
</feature>
<evidence type="ECO:0000313" key="5">
    <source>
        <dbReference type="Proteomes" id="UP000004913"/>
    </source>
</evidence>
<reference evidence="4 5" key="1">
    <citation type="submission" date="2011-04" db="EMBL/GenBank/DDBJ databases">
        <title>The Genome Sequence of Dysgonomonas gadei ATCC BAA-286.</title>
        <authorList>
            <consortium name="The Broad Institute Genome Sequencing Platform"/>
            <person name="Earl A."/>
            <person name="Ward D."/>
            <person name="Feldgarden M."/>
            <person name="Gevers D."/>
            <person name="Pudlo N."/>
            <person name="Martens E."/>
            <person name="Allen-Vercoe E."/>
            <person name="Young S.K."/>
            <person name="Zeng Q."/>
            <person name="Gargeya S."/>
            <person name="Fitzgerald M."/>
            <person name="Haas B."/>
            <person name="Abouelleil A."/>
            <person name="Alvarado L."/>
            <person name="Arachchi H.M."/>
            <person name="Berlin A."/>
            <person name="Brown A."/>
            <person name="Chapman S.B."/>
            <person name="Chen Z."/>
            <person name="Dunbar C."/>
            <person name="Freedman E."/>
            <person name="Gearin G."/>
            <person name="Gellesch M."/>
            <person name="Goldberg J."/>
            <person name="Griggs A."/>
            <person name="Gujja S."/>
            <person name="Heiman D."/>
            <person name="Howarth C."/>
            <person name="Larson L."/>
            <person name="Lui A."/>
            <person name="MacDonald P.J.P."/>
            <person name="Mehta T."/>
            <person name="Montmayeur A."/>
            <person name="Murphy C."/>
            <person name="Neiman D."/>
            <person name="Pearson M."/>
            <person name="Priest M."/>
            <person name="Roberts A."/>
            <person name="Saif S."/>
            <person name="Shea T."/>
            <person name="Shenoy N."/>
            <person name="Sisk P."/>
            <person name="Stolte C."/>
            <person name="Sykes S."/>
            <person name="Yandava C."/>
            <person name="Wortman J."/>
            <person name="Nusbaum C."/>
            <person name="Birren B."/>
        </authorList>
    </citation>
    <scope>NUCLEOTIDE SEQUENCE [LARGE SCALE GENOMIC DNA]</scope>
    <source>
        <strain evidence="4 5">ATCC BAA-286</strain>
    </source>
</reference>
<dbReference type="EMBL" id="ADLV01000012">
    <property type="protein sequence ID" value="EGK03211.1"/>
    <property type="molecule type" value="Genomic_DNA"/>
</dbReference>
<keyword evidence="1" id="KW-0863">Zinc-finger</keyword>
<comment type="caution">
    <text evidence="4">The sequence shown here is derived from an EMBL/GenBank/DDBJ whole genome shotgun (WGS) entry which is preliminary data.</text>
</comment>
<evidence type="ECO:0000259" key="3">
    <source>
        <dbReference type="PROSITE" id="PS50966"/>
    </source>
</evidence>
<evidence type="ECO:0000313" key="4">
    <source>
        <dbReference type="EMBL" id="EGK03211.1"/>
    </source>
</evidence>
<keyword evidence="1" id="KW-0479">Metal-binding</keyword>
<dbReference type="Pfam" id="PF04434">
    <property type="entry name" value="SWIM"/>
    <property type="match status" value="1"/>
</dbReference>
<dbReference type="PROSITE" id="PS50966">
    <property type="entry name" value="ZF_SWIM"/>
    <property type="match status" value="1"/>
</dbReference>
<name>F5IUD5_9BACT</name>
<dbReference type="AlphaFoldDB" id="F5IUD5"/>
<dbReference type="GO" id="GO:0008270">
    <property type="term" value="F:zinc ion binding"/>
    <property type="evidence" value="ECO:0007669"/>
    <property type="project" value="UniProtKB-KW"/>
</dbReference>
<sequence length="533" mass="60358">MESRIIAAFLLKIRVLTSVCDFVNSLLQIAYSSNNLINLYSATHKYKPDTNYRMEITQKKIEELAPNADAAKNGRDLVKKSKFANLKISSEKNLIWGECAGSGKNPYYCSADYIEENNPVFRCNCPSRQFPCKHAIGLLYAYEANSAAFSVSDVPEDILSKREKIEKKQEKKEQEKESIKEKAEKPKKVNKAAFVKKIDAQIAGIDIAGKILKDIVQTGLSSVDAKISRTLQAQVKELGNYYIGGIQTAFNNLLLELGNVENEEYTQVIDQINFISALLKKSTDYLNKRKEDPEGNPELDSAIEEQIGYVWKLIELMQYGLYEENGELIQLSFNSYDNQARKEYVDEGLWLNLKTGRIYKTKNYRPYRAAKYIKEDNSSFDVLQLKEMYIYPGDQNPRVRWEAEAVKERKLTTKDLATILAFASANYADTIKAVKNTIKNPLMDKHPVVLISLHKAYLNGDNLVVEDKQGNKLTLKDIEEQNVSSATNLKAILPSVSEGFALTVMMNNDVQTGLLSAQPMSLITPEKIIRLLY</sequence>
<keyword evidence="1" id="KW-0862">Zinc</keyword>
<gene>
    <name evidence="4" type="ORF">HMPREF9455_00702</name>
</gene>
<accession>F5IUD5</accession>
<keyword evidence="2" id="KW-0175">Coiled coil</keyword>
<dbReference type="STRING" id="742766.HMPREF9455_00702"/>
<dbReference type="eggNOG" id="COG4279">
    <property type="taxonomic scope" value="Bacteria"/>
</dbReference>
<dbReference type="HOGENOM" id="CLU_572175_0_0_10"/>
<dbReference type="InterPro" id="IPR007527">
    <property type="entry name" value="Znf_SWIM"/>
</dbReference>
<organism evidence="4 5">
    <name type="scientific">Dysgonomonas gadei ATCC BAA-286</name>
    <dbReference type="NCBI Taxonomy" id="742766"/>
    <lineage>
        <taxon>Bacteria</taxon>
        <taxon>Pseudomonadati</taxon>
        <taxon>Bacteroidota</taxon>
        <taxon>Bacteroidia</taxon>
        <taxon>Bacteroidales</taxon>
        <taxon>Dysgonomonadaceae</taxon>
        <taxon>Dysgonomonas</taxon>
    </lineage>
</organism>
<evidence type="ECO:0000256" key="1">
    <source>
        <dbReference type="PROSITE-ProRule" id="PRU00325"/>
    </source>
</evidence>
<dbReference type="Proteomes" id="UP000004913">
    <property type="component" value="Unassembled WGS sequence"/>
</dbReference>
<keyword evidence="5" id="KW-1185">Reference proteome</keyword>
<feature type="coiled-coil region" evidence="2">
    <location>
        <begin position="158"/>
        <end position="185"/>
    </location>
</feature>
<proteinExistence type="predicted"/>